<proteinExistence type="predicted"/>
<accession>A0ABN7TBL7</accession>
<feature type="domain" description="Glycoside hydrolase 123 catalytic" evidence="1">
    <location>
        <begin position="174"/>
        <end position="503"/>
    </location>
</feature>
<dbReference type="EMBL" id="CAJVCE010000001">
    <property type="protein sequence ID" value="CAG7619258.1"/>
    <property type="molecule type" value="Genomic_DNA"/>
</dbReference>
<organism evidence="2 3">
    <name type="scientific">Paenibacillus allorhizosphaerae</name>
    <dbReference type="NCBI Taxonomy" id="2849866"/>
    <lineage>
        <taxon>Bacteria</taxon>
        <taxon>Bacillati</taxon>
        <taxon>Bacillota</taxon>
        <taxon>Bacilli</taxon>
        <taxon>Bacillales</taxon>
        <taxon>Paenibacillaceae</taxon>
        <taxon>Paenibacillus</taxon>
    </lineage>
</organism>
<evidence type="ECO:0000313" key="2">
    <source>
        <dbReference type="EMBL" id="CAG7619258.1"/>
    </source>
</evidence>
<sequence length="556" mass="63987">MDNNVLELKTRCLSSLTKVFADEELSESAFGRATALLNETFSFQVAYCSNLLVKPLFVSVKSELGDVVSVRSVGLAPSELPCFHDYDEHVLRTTPGLYPDPLYPFDAAEGLIGIPGQWRSVWIQVEANDSLKPGVFPIEITFTNAKDEILGTERFELELLPALLPKQELIHTEWFHTDCLATYYNVDVFSDAHWKLIDQYVETAVRHGMNMILTPLFTPPLDTAVGGERPTVQLVDVEVRNGDYVFGFDNLRKWIDLCSSKGILYFEFSHLYTQWGAKHAPKIVARVDGSLKRIFGWETDSIGEQYQSFLAKFLPELVVFIKDNGLEERSYFHISDEPRRVDLEQYRAAAEPVRQLLSEFKMIDALSNFEFYSQGVVTNPIPSNNHIEPFIENNVKPLWTYYCVSQRVKVSNRFFHMPSYRNRIIGYQMYKFEVEGFLHWGYNFWYSQYSKKKLDPFRNTDALCAFPSGDPFLVYPGEDGPLESIRMEVFYEALQDLRALKLLESIIGREQVLALVEEGLEQPITFSEYPHSMEWMLNKREQINQAILLHANASKV</sequence>
<gene>
    <name evidence="2" type="ORF">PAECIP111802_00602</name>
</gene>
<dbReference type="InterPro" id="IPR025150">
    <property type="entry name" value="GH123_cat"/>
</dbReference>
<comment type="caution">
    <text evidence="2">The sequence shown here is derived from an EMBL/GenBank/DDBJ whole genome shotgun (WGS) entry which is preliminary data.</text>
</comment>
<evidence type="ECO:0000259" key="1">
    <source>
        <dbReference type="Pfam" id="PF13320"/>
    </source>
</evidence>
<dbReference type="RefSeq" id="WP_218096955.1">
    <property type="nucleotide sequence ID" value="NZ_CAJVCE010000001.1"/>
</dbReference>
<name>A0ABN7TBL7_9BACL</name>
<keyword evidence="3" id="KW-1185">Reference proteome</keyword>
<reference evidence="2 3" key="1">
    <citation type="submission" date="2021-06" db="EMBL/GenBank/DDBJ databases">
        <authorList>
            <person name="Criscuolo A."/>
        </authorList>
    </citation>
    <scope>NUCLEOTIDE SEQUENCE [LARGE SCALE GENOMIC DNA]</scope>
    <source>
        <strain evidence="3">CIP 111802</strain>
    </source>
</reference>
<dbReference type="Proteomes" id="UP000730618">
    <property type="component" value="Unassembled WGS sequence"/>
</dbReference>
<evidence type="ECO:0000313" key="3">
    <source>
        <dbReference type="Proteomes" id="UP000730618"/>
    </source>
</evidence>
<protein>
    <recommendedName>
        <fullName evidence="1">Glycoside hydrolase 123 catalytic domain-containing protein</fullName>
    </recommendedName>
</protein>
<dbReference type="Pfam" id="PF13320">
    <property type="entry name" value="GH123_cat"/>
    <property type="match status" value="1"/>
</dbReference>